<name>A0ABT9P8D2_9ACTN</name>
<dbReference type="PANTHER" id="PTHR43752:SF2">
    <property type="entry name" value="BNR_ASP-BOX REPEAT FAMILY PROTEIN"/>
    <property type="match status" value="1"/>
</dbReference>
<keyword evidence="3" id="KW-1185">Reference proteome</keyword>
<accession>A0ABT9P8D2</accession>
<evidence type="ECO:0000259" key="1">
    <source>
        <dbReference type="Pfam" id="PF13088"/>
    </source>
</evidence>
<dbReference type="EMBL" id="JAUSQZ010000001">
    <property type="protein sequence ID" value="MDP9828951.1"/>
    <property type="molecule type" value="Genomic_DNA"/>
</dbReference>
<dbReference type="Gene3D" id="2.120.10.10">
    <property type="match status" value="1"/>
</dbReference>
<gene>
    <name evidence="2" type="ORF">J2S57_004700</name>
</gene>
<reference evidence="2 3" key="1">
    <citation type="submission" date="2023-07" db="EMBL/GenBank/DDBJ databases">
        <title>Sequencing the genomes of 1000 actinobacteria strains.</title>
        <authorList>
            <person name="Klenk H.-P."/>
        </authorList>
    </citation>
    <scope>NUCLEOTIDE SEQUENCE [LARGE SCALE GENOMIC DNA]</scope>
    <source>
        <strain evidence="2 3">DSM 44388</strain>
    </source>
</reference>
<evidence type="ECO:0000313" key="3">
    <source>
        <dbReference type="Proteomes" id="UP001235712"/>
    </source>
</evidence>
<dbReference type="InterPro" id="IPR011040">
    <property type="entry name" value="Sialidase"/>
</dbReference>
<proteinExistence type="predicted"/>
<dbReference type="RefSeq" id="WP_307246671.1">
    <property type="nucleotide sequence ID" value="NZ_JAUSQZ010000001.1"/>
</dbReference>
<feature type="domain" description="Sialidase" evidence="1">
    <location>
        <begin position="40"/>
        <end position="368"/>
    </location>
</feature>
<dbReference type="CDD" id="cd15482">
    <property type="entry name" value="Sialidase_non-viral"/>
    <property type="match status" value="1"/>
</dbReference>
<dbReference type="Proteomes" id="UP001235712">
    <property type="component" value="Unassembled WGS sequence"/>
</dbReference>
<protein>
    <submittedName>
        <fullName evidence="2">Neuraminidase</fullName>
    </submittedName>
</protein>
<dbReference type="SUPFAM" id="SSF50939">
    <property type="entry name" value="Sialidases"/>
    <property type="match status" value="1"/>
</dbReference>
<organism evidence="2 3">
    <name type="scientific">Kineosporia succinea</name>
    <dbReference type="NCBI Taxonomy" id="84632"/>
    <lineage>
        <taxon>Bacteria</taxon>
        <taxon>Bacillati</taxon>
        <taxon>Actinomycetota</taxon>
        <taxon>Actinomycetes</taxon>
        <taxon>Kineosporiales</taxon>
        <taxon>Kineosporiaceae</taxon>
        <taxon>Kineosporia</taxon>
    </lineage>
</organism>
<comment type="caution">
    <text evidence="2">The sequence shown here is derived from an EMBL/GenBank/DDBJ whole genome shotgun (WGS) entry which is preliminary data.</text>
</comment>
<sequence length="388" mass="42444">MTTVNDGVLRPTTTPGRWDAYLAAPTVQSHASFLATLPDGDLGLVWFGGTQEGVGDISVWFSRLDVDTWTKPEQLSDDSRRSEQNPVLFSTPTGELWLLWTAQRAGDQDTAEVRRRISPDSGRTWKEAETLFPADGHSGVFIRQAVVVTGSGRWLLPVFRCVKVPGERWSGDADTSSVMVSDDQGASWREVPVPGSVGCVHMNIVDLGDGSLLALYRSRWADHVYESRSHDDGSTWTAPVATGLPNNNSSIMQCRLADGRLALVFNDASRLDATARRESLYDEIDENGIVEGVSSEGSTDDGRAGAFWGAPRAPMTLAFSDDGGQTWRREGNLDEGDGYCLTNNSRDGLNRELSYPSIHQSADGTLHVAYTYHRQTIKHVRLSPGTVL</sequence>
<dbReference type="Pfam" id="PF13088">
    <property type="entry name" value="BNR_2"/>
    <property type="match status" value="1"/>
</dbReference>
<dbReference type="InterPro" id="IPR036278">
    <property type="entry name" value="Sialidase_sf"/>
</dbReference>
<evidence type="ECO:0000313" key="2">
    <source>
        <dbReference type="EMBL" id="MDP9828951.1"/>
    </source>
</evidence>
<dbReference type="PANTHER" id="PTHR43752">
    <property type="entry name" value="BNR/ASP-BOX REPEAT FAMILY PROTEIN"/>
    <property type="match status" value="1"/>
</dbReference>